<feature type="region of interest" description="Disordered" evidence="1">
    <location>
        <begin position="78"/>
        <end position="98"/>
    </location>
</feature>
<evidence type="ECO:0000313" key="2">
    <source>
        <dbReference type="EMBL" id="MCH89343.1"/>
    </source>
</evidence>
<organism evidence="2 3">
    <name type="scientific">Trifolium medium</name>
    <dbReference type="NCBI Taxonomy" id="97028"/>
    <lineage>
        <taxon>Eukaryota</taxon>
        <taxon>Viridiplantae</taxon>
        <taxon>Streptophyta</taxon>
        <taxon>Embryophyta</taxon>
        <taxon>Tracheophyta</taxon>
        <taxon>Spermatophyta</taxon>
        <taxon>Magnoliopsida</taxon>
        <taxon>eudicotyledons</taxon>
        <taxon>Gunneridae</taxon>
        <taxon>Pentapetalae</taxon>
        <taxon>rosids</taxon>
        <taxon>fabids</taxon>
        <taxon>Fabales</taxon>
        <taxon>Fabaceae</taxon>
        <taxon>Papilionoideae</taxon>
        <taxon>50 kb inversion clade</taxon>
        <taxon>NPAAA clade</taxon>
        <taxon>Hologalegina</taxon>
        <taxon>IRL clade</taxon>
        <taxon>Trifolieae</taxon>
        <taxon>Trifolium</taxon>
    </lineage>
</organism>
<keyword evidence="3" id="KW-1185">Reference proteome</keyword>
<evidence type="ECO:0000256" key="1">
    <source>
        <dbReference type="SAM" id="MobiDB-lite"/>
    </source>
</evidence>
<proteinExistence type="predicted"/>
<sequence>MFPIGTANLLSCFRILLAGMRRRSCLFILVRSLKLLEKHLSTLKFAEQFSMVELGAARTNKNNAQVYELREQAALAKKEGEAEHFPTQPVKGDIPAAV</sequence>
<protein>
    <submittedName>
        <fullName evidence="2">Kinesin-4-like</fullName>
    </submittedName>
</protein>
<dbReference type="AlphaFoldDB" id="A0A392MQ13"/>
<dbReference type="EMBL" id="LXQA010015952">
    <property type="protein sequence ID" value="MCH89343.1"/>
    <property type="molecule type" value="Genomic_DNA"/>
</dbReference>
<gene>
    <name evidence="2" type="ORF">A2U01_0010238</name>
</gene>
<evidence type="ECO:0000313" key="3">
    <source>
        <dbReference type="Proteomes" id="UP000265520"/>
    </source>
</evidence>
<reference evidence="2 3" key="1">
    <citation type="journal article" date="2018" name="Front. Plant Sci.">
        <title>Red Clover (Trifolium pratense) and Zigzag Clover (T. medium) - A Picture of Genomic Similarities and Differences.</title>
        <authorList>
            <person name="Dluhosova J."/>
            <person name="Istvanek J."/>
            <person name="Nedelnik J."/>
            <person name="Repkova J."/>
        </authorList>
    </citation>
    <scope>NUCLEOTIDE SEQUENCE [LARGE SCALE GENOMIC DNA]</scope>
    <source>
        <strain evidence="3">cv. 10/8</strain>
        <tissue evidence="2">Leaf</tissue>
    </source>
</reference>
<dbReference type="Proteomes" id="UP000265520">
    <property type="component" value="Unassembled WGS sequence"/>
</dbReference>
<name>A0A392MQ13_9FABA</name>
<accession>A0A392MQ13</accession>
<comment type="caution">
    <text evidence="2">The sequence shown here is derived from an EMBL/GenBank/DDBJ whole genome shotgun (WGS) entry which is preliminary data.</text>
</comment>